<dbReference type="InterPro" id="IPR024002">
    <property type="entry name" value="For/NO2_transpt_CS"/>
</dbReference>
<dbReference type="InterPro" id="IPR023271">
    <property type="entry name" value="Aquaporin-like"/>
</dbReference>
<proteinExistence type="inferred from homology"/>
<gene>
    <name evidence="7" type="ORF">IX56_09010</name>
</gene>
<dbReference type="PANTHER" id="PTHR30520">
    <property type="entry name" value="FORMATE TRANSPORTER-RELATED"/>
    <property type="match status" value="1"/>
</dbReference>
<dbReference type="PROSITE" id="PS01006">
    <property type="entry name" value="FORMATE_NITRITE_TP_2"/>
    <property type="match status" value="1"/>
</dbReference>
<evidence type="ECO:0000256" key="2">
    <source>
        <dbReference type="ARBA" id="ARBA00022692"/>
    </source>
</evidence>
<dbReference type="RefSeq" id="WP_036709419.1">
    <property type="nucleotide sequence ID" value="NZ_JRKQ01000039.1"/>
</dbReference>
<name>A0A099GHF3_9RHOB</name>
<dbReference type="GO" id="GO:0015499">
    <property type="term" value="F:formate transmembrane transporter activity"/>
    <property type="evidence" value="ECO:0007669"/>
    <property type="project" value="TreeGrafter"/>
</dbReference>
<keyword evidence="2 6" id="KW-0812">Transmembrane</keyword>
<evidence type="ECO:0008006" key="9">
    <source>
        <dbReference type="Google" id="ProtNLM"/>
    </source>
</evidence>
<organism evidence="7 8">
    <name type="scientific">Paracoccus sanguinis</name>
    <dbReference type="NCBI Taxonomy" id="1545044"/>
    <lineage>
        <taxon>Bacteria</taxon>
        <taxon>Pseudomonadati</taxon>
        <taxon>Pseudomonadota</taxon>
        <taxon>Alphaproteobacteria</taxon>
        <taxon>Rhodobacterales</taxon>
        <taxon>Paracoccaceae</taxon>
        <taxon>Paracoccus</taxon>
    </lineage>
</organism>
<dbReference type="Proteomes" id="UP000029858">
    <property type="component" value="Unassembled WGS sequence"/>
</dbReference>
<protein>
    <recommendedName>
        <fullName evidence="9">Formate/nitrite transporter family protein</fullName>
    </recommendedName>
</protein>
<feature type="transmembrane region" description="Helical" evidence="6">
    <location>
        <begin position="193"/>
        <end position="226"/>
    </location>
</feature>
<sequence>MSGADTRPDDFEPADLPAKARAAYGDKLALGTGQTLALAVMAGAFIAFGSVFFLIVQSVPDTVPYGFVQALSGAAFALGLILVMIAGAELFTGNTLMLSRLYAGESGMGQIAAAWALVYLGNLIGSVLIVALFLAAGGAEAGDGLMQAAILDTAGSKTAKGAGAIFASGILANMLVCLAVWMTFAARTVPGKVLVIVPPIAAFVAGGFEHSVANMSLIPAGLGVLWTDAGAVADPSLTVAGFAHNLLWSTLGNIVGGGLIALGYWLGYDREG</sequence>
<dbReference type="PANTHER" id="PTHR30520:SF6">
    <property type="entry name" value="FORMATE_NITRATE FAMILY TRANSPORTER (EUROFUNG)"/>
    <property type="match status" value="1"/>
</dbReference>
<dbReference type="EMBL" id="JRKQ01000039">
    <property type="protein sequence ID" value="KGJ22285.1"/>
    <property type="molecule type" value="Genomic_DNA"/>
</dbReference>
<dbReference type="Gene3D" id="1.20.1080.10">
    <property type="entry name" value="Glycerol uptake facilitator protein"/>
    <property type="match status" value="1"/>
</dbReference>
<evidence type="ECO:0000256" key="4">
    <source>
        <dbReference type="ARBA" id="ARBA00023136"/>
    </source>
</evidence>
<feature type="transmembrane region" description="Helical" evidence="6">
    <location>
        <begin position="36"/>
        <end position="55"/>
    </location>
</feature>
<evidence type="ECO:0000313" key="8">
    <source>
        <dbReference type="Proteomes" id="UP000029858"/>
    </source>
</evidence>
<feature type="transmembrane region" description="Helical" evidence="6">
    <location>
        <begin position="67"/>
        <end position="91"/>
    </location>
</feature>
<evidence type="ECO:0000313" key="7">
    <source>
        <dbReference type="EMBL" id="KGJ22285.1"/>
    </source>
</evidence>
<dbReference type="Pfam" id="PF01226">
    <property type="entry name" value="Form_Nir_trans"/>
    <property type="match status" value="1"/>
</dbReference>
<dbReference type="GO" id="GO:0005886">
    <property type="term" value="C:plasma membrane"/>
    <property type="evidence" value="ECO:0007669"/>
    <property type="project" value="TreeGrafter"/>
</dbReference>
<reference evidence="7 8" key="2">
    <citation type="submission" date="2014-10" db="EMBL/GenBank/DDBJ databases">
        <title>Paracoccus sanguinis sp. nov., isolated from clinical specimens of New York State patients.</title>
        <authorList>
            <person name="Mingle L.A."/>
            <person name="Cole J.A."/>
            <person name="Lapierre P."/>
            <person name="Musser K.A."/>
        </authorList>
    </citation>
    <scope>NUCLEOTIDE SEQUENCE [LARGE SCALE GENOMIC DNA]</scope>
    <source>
        <strain evidence="7 8">5503</strain>
    </source>
</reference>
<accession>A0A099GHF3</accession>
<feature type="transmembrane region" description="Helical" evidence="6">
    <location>
        <begin position="246"/>
        <end position="266"/>
    </location>
</feature>
<dbReference type="InterPro" id="IPR000292">
    <property type="entry name" value="For/NO2_transpt"/>
</dbReference>
<reference evidence="7 8" key="1">
    <citation type="submission" date="2014-09" db="EMBL/GenBank/DDBJ databases">
        <authorList>
            <person name="McGinnis J.M."/>
            <person name="Wolfgang W.J."/>
        </authorList>
    </citation>
    <scope>NUCLEOTIDE SEQUENCE [LARGE SCALE GENOMIC DNA]</scope>
    <source>
        <strain evidence="7 8">5503</strain>
    </source>
</reference>
<comment type="subcellular location">
    <subcellularLocation>
        <location evidence="1">Membrane</location>
        <topology evidence="1">Multi-pass membrane protein</topology>
    </subcellularLocation>
</comment>
<dbReference type="PROSITE" id="PS01005">
    <property type="entry name" value="FORMATE_NITRITE_TP_1"/>
    <property type="match status" value="1"/>
</dbReference>
<evidence type="ECO:0000256" key="1">
    <source>
        <dbReference type="ARBA" id="ARBA00004141"/>
    </source>
</evidence>
<comment type="similarity">
    <text evidence="5">Belongs to the FNT transporter (TC 1.A.16) family.</text>
</comment>
<evidence type="ECO:0000256" key="6">
    <source>
        <dbReference type="SAM" id="Phobius"/>
    </source>
</evidence>
<comment type="caution">
    <text evidence="7">The sequence shown here is derived from an EMBL/GenBank/DDBJ whole genome shotgun (WGS) entry which is preliminary data.</text>
</comment>
<keyword evidence="3 6" id="KW-1133">Transmembrane helix</keyword>
<feature type="transmembrane region" description="Helical" evidence="6">
    <location>
        <begin position="112"/>
        <end position="136"/>
    </location>
</feature>
<feature type="transmembrane region" description="Helical" evidence="6">
    <location>
        <begin position="161"/>
        <end position="181"/>
    </location>
</feature>
<evidence type="ECO:0000256" key="5">
    <source>
        <dbReference type="ARBA" id="ARBA00049660"/>
    </source>
</evidence>
<evidence type="ECO:0000256" key="3">
    <source>
        <dbReference type="ARBA" id="ARBA00022989"/>
    </source>
</evidence>
<dbReference type="AlphaFoldDB" id="A0A099GHF3"/>
<keyword evidence="4 6" id="KW-0472">Membrane</keyword>